<keyword evidence="2" id="KW-0732">Signal</keyword>
<dbReference type="Pfam" id="PF17517">
    <property type="entry name" value="IgGFc_binding"/>
    <property type="match status" value="1"/>
</dbReference>
<dbReference type="EMBL" id="JAAGVY010000001">
    <property type="protein sequence ID" value="NEN21970.1"/>
    <property type="molecule type" value="Genomic_DNA"/>
</dbReference>
<name>A0A7K3WJZ8_9FLAO</name>
<comment type="caution">
    <text evidence="4">The sequence shown here is derived from an EMBL/GenBank/DDBJ whole genome shotgun (WGS) entry which is preliminary data.</text>
</comment>
<reference evidence="4 5" key="1">
    <citation type="submission" date="2020-02" db="EMBL/GenBank/DDBJ databases">
        <title>Out from the shadows clarifying the taxonomy of the family Cryomorphaceae and related taxa by utilizing the GTDB taxonomic framework.</title>
        <authorList>
            <person name="Bowman J.P."/>
        </authorList>
    </citation>
    <scope>NUCLEOTIDE SEQUENCE [LARGE SCALE GENOMIC DNA]</scope>
    <source>
        <strain evidence="4 5">QSSC 1-22</strain>
    </source>
</reference>
<feature type="chain" id="PRO_5029569972" evidence="2">
    <location>
        <begin position="22"/>
        <end position="1207"/>
    </location>
</feature>
<protein>
    <submittedName>
        <fullName evidence="4">Gliding motility-associated C-terminal domain-containing protein</fullName>
    </submittedName>
</protein>
<dbReference type="Proteomes" id="UP000486602">
    <property type="component" value="Unassembled WGS sequence"/>
</dbReference>
<organism evidence="4 5">
    <name type="scientific">Cryomorpha ignava</name>
    <dbReference type="NCBI Taxonomy" id="101383"/>
    <lineage>
        <taxon>Bacteria</taxon>
        <taxon>Pseudomonadati</taxon>
        <taxon>Bacteroidota</taxon>
        <taxon>Flavobacteriia</taxon>
        <taxon>Flavobacteriales</taxon>
        <taxon>Cryomorphaceae</taxon>
        <taxon>Cryomorpha</taxon>
    </lineage>
</organism>
<feature type="signal peptide" evidence="2">
    <location>
        <begin position="1"/>
        <end position="21"/>
    </location>
</feature>
<dbReference type="RefSeq" id="WP_163282691.1">
    <property type="nucleotide sequence ID" value="NZ_JAAGVY010000001.1"/>
</dbReference>
<dbReference type="Pfam" id="PF13585">
    <property type="entry name" value="CHU_C"/>
    <property type="match status" value="1"/>
</dbReference>
<gene>
    <name evidence="4" type="ORF">G3O08_00435</name>
</gene>
<sequence>MKTRYLLLFGFLLFTCTQVTAQLDTKHWIPPFYAKPGANTGTSNIQKHFVSLSTPSEDTIPVTIRNGYGEIVNIIEISRNAPAEYTLGPIGNANTNTYPLNVIPTDSLNLKIRSQGLYFESYQPFFVNMRHKSGSQGTSLTSKGQIAKGKRFYSGHVYNRYNNDNSWNLERRSHFISVMATEDNTIVTFDMIKAPITYVGQTPGEPITVVLDAFESYVIGIDHGQFDNSTINLANGTRITSTKNIVCNTGSWLAGNEIGQCIGSDQLVPAEITGQEYILVRGLGDESTERPIVIATEDNTEVYLNDGATPVANLDEGEFYIIPTADFTANDNLYVLATNKVYLYQTLSGSATNIGQTVGLSFIPPLNCIGAKEVNLPFVNSLSGGTGQGRINIITKAGTSVYVNENPTPITGAQPVTGNADWVTYAFNSPSDNVIIESDSVMNVALLTRDNNVGTAGYFSGFTLEPVVGLSSGVSGTLPCIPGNAVLQVFGFDTYQWYFNGEELPGATDNTLFPEFAGNYVVEGIDLACGFRFPSNNFAIPFCPSTLGAAKQVQNVAETAPGSKIFDVTYRIFIENLAFSPSENIQVIENINGGLPVGATAELIGSPSIAFGILSGGVNPAFDGVTVKQLLPGNGSLPGSAADAIDLIVRVDMNAAVQDGYFNQVTVTSKNGVINDGVNGPFNGQDFSHVGSNPDLNGNGEPNEEGENTPTLTCFFPNDIEYGQTSFCANESLVPVELNGVNSGVYTVDIPGLSIDSVSGTIDPSQSAVGTYAVTFTTTGRCPTVTSTEVTIEPAPIAGNSISLIETCAGSDPVNLFDYIEGEDEGGAWTNAGGTEIDSIYDPSIAGNFGFTYTVGTAPCDPVSVVITLNVLPEPNPGVPIDDTSVCLSDGNINLFDFVTGEQTGGQWIDSDNNPISADVTLTEPGLFGYSYVVTNSACGSRTSSFNLNVIAVPDAGVSVGNADVCAGEDLNLFDYLVDPDLDGYWIDQDANIVNDETRIDNAGAYVYTYIIDRSPCESDSTAVSFNVELGPSAGIPQNPLLVCISDPAFNLIDYVSGATPGGVWTNADGTVINGVFDPETTGVFTFTYTVTSPECGDIASDLIVNVSQANCTDKTIVIPQGFSPNNDGIGDIWIVRNIEQYPNSSLLIFNRWGEEVFTARPYTNNWEGKADGGLNSDNGLPVGTYYYVLDLGDGTDIRKGYIYLNR</sequence>
<dbReference type="InterPro" id="IPR026341">
    <property type="entry name" value="T9SS_type_B"/>
</dbReference>
<dbReference type="NCBIfam" id="TIGR04131">
    <property type="entry name" value="Bac_Flav_CTERM"/>
    <property type="match status" value="1"/>
</dbReference>
<accession>A0A7K3WJZ8</accession>
<evidence type="ECO:0000313" key="4">
    <source>
        <dbReference type="EMBL" id="NEN21970.1"/>
    </source>
</evidence>
<evidence type="ECO:0000256" key="1">
    <source>
        <dbReference type="SAM" id="MobiDB-lite"/>
    </source>
</evidence>
<feature type="domain" description="IgGFc-binding protein N-terminal" evidence="3">
    <location>
        <begin position="148"/>
        <end position="444"/>
    </location>
</feature>
<evidence type="ECO:0000256" key="2">
    <source>
        <dbReference type="SAM" id="SignalP"/>
    </source>
</evidence>
<evidence type="ECO:0000259" key="3">
    <source>
        <dbReference type="Pfam" id="PF17517"/>
    </source>
</evidence>
<dbReference type="InterPro" id="IPR035234">
    <property type="entry name" value="IgGFc-bd_N"/>
</dbReference>
<feature type="region of interest" description="Disordered" evidence="1">
    <location>
        <begin position="684"/>
        <end position="707"/>
    </location>
</feature>
<dbReference type="AlphaFoldDB" id="A0A7K3WJZ8"/>
<keyword evidence="5" id="KW-1185">Reference proteome</keyword>
<evidence type="ECO:0000313" key="5">
    <source>
        <dbReference type="Proteomes" id="UP000486602"/>
    </source>
</evidence>
<proteinExistence type="predicted"/>